<evidence type="ECO:0000313" key="5">
    <source>
        <dbReference type="Proteomes" id="UP000195437"/>
    </source>
</evidence>
<dbReference type="Gene3D" id="3.10.490.10">
    <property type="entry name" value="Gamma-glutamyl cyclotransferase-like"/>
    <property type="match status" value="2"/>
</dbReference>
<proteinExistence type="predicted"/>
<keyword evidence="5" id="KW-1185">Reference proteome</keyword>
<dbReference type="Proteomes" id="UP000195437">
    <property type="component" value="Chromosome"/>
</dbReference>
<evidence type="ECO:0000256" key="2">
    <source>
        <dbReference type="PIRSR" id="PIRSR617939-1"/>
    </source>
</evidence>
<reference evidence="5" key="1">
    <citation type="submission" date="2017-05" db="EMBL/GenBank/DDBJ databases">
        <authorList>
            <person name="Sung H."/>
        </authorList>
    </citation>
    <scope>NUCLEOTIDE SEQUENCE [LARGE SCALE GENOMIC DNA]</scope>
    <source>
        <strain evidence="5">AR23208</strain>
    </source>
</reference>
<dbReference type="AlphaFoldDB" id="A0A1Y0II50"/>
<dbReference type="InterPro" id="IPR013024">
    <property type="entry name" value="GGCT-like"/>
</dbReference>
<dbReference type="CDD" id="cd06661">
    <property type="entry name" value="GGCT_like"/>
    <property type="match status" value="2"/>
</dbReference>
<dbReference type="InterPro" id="IPR009288">
    <property type="entry name" value="AIG2-like_dom"/>
</dbReference>
<sequence>MAQTVFVYGDDWSSACVAEQSWVNGTLWDTGKGYPVAVLNDGGQRVYGALYTFENETLAELDAIAAERGLERRTVQVGTDRGAMEAVAFVWPSEVVGDDFEKVGLGDWKVHRRMDTLPLLYFAYASCLDTERFQLAGVDGHFQEIAGLGVLHGYALRFTYLAGDGAGRADVVEEGGAVEGKVYRIGQEARDYLWVREGVATEGYRPAMITVEINGELHEALTFLVVHKSPADIPPPAHYVKEILRGAEGFVTPEYYEFLQKVTGQPDKL</sequence>
<protein>
    <recommendedName>
        <fullName evidence="3">Gamma-glutamylcyclotransferase AIG2-like domain-containing protein</fullName>
    </recommendedName>
</protein>
<dbReference type="GO" id="GO:0003839">
    <property type="term" value="F:gamma-glutamylcyclotransferase activity"/>
    <property type="evidence" value="ECO:0007669"/>
    <property type="project" value="InterPro"/>
</dbReference>
<dbReference type="PANTHER" id="PTHR12935:SF0">
    <property type="entry name" value="GAMMA-GLUTAMYLCYCLOTRANSFERASE"/>
    <property type="match status" value="1"/>
</dbReference>
<dbReference type="SUPFAM" id="SSF110857">
    <property type="entry name" value="Gamma-glutamyl cyclotransferase-like"/>
    <property type="match status" value="2"/>
</dbReference>
<dbReference type="RefSeq" id="WP_087455526.1">
    <property type="nucleotide sequence ID" value="NZ_CP021434.1"/>
</dbReference>
<evidence type="ECO:0000259" key="3">
    <source>
        <dbReference type="Pfam" id="PF06094"/>
    </source>
</evidence>
<dbReference type="InterPro" id="IPR036568">
    <property type="entry name" value="GGCT-like_sf"/>
</dbReference>
<evidence type="ECO:0000313" key="4">
    <source>
        <dbReference type="EMBL" id="ARU60138.1"/>
    </source>
</evidence>
<dbReference type="PANTHER" id="PTHR12935">
    <property type="entry name" value="GAMMA-GLUTAMYLCYCLOTRANSFERASE"/>
    <property type="match status" value="1"/>
</dbReference>
<name>A0A1Y0II50_9BACL</name>
<dbReference type="Pfam" id="PF13772">
    <property type="entry name" value="AIG2_2"/>
    <property type="match status" value="1"/>
</dbReference>
<organism evidence="4 5">
    <name type="scientific">Tumebacillus avium</name>
    <dbReference type="NCBI Taxonomy" id="1903704"/>
    <lineage>
        <taxon>Bacteria</taxon>
        <taxon>Bacillati</taxon>
        <taxon>Bacillota</taxon>
        <taxon>Bacilli</taxon>
        <taxon>Bacillales</taxon>
        <taxon>Alicyclobacillaceae</taxon>
        <taxon>Tumebacillus</taxon>
    </lineage>
</organism>
<evidence type="ECO:0000256" key="1">
    <source>
        <dbReference type="ARBA" id="ARBA00023239"/>
    </source>
</evidence>
<dbReference type="KEGG" id="tum:CBW65_02995"/>
<gene>
    <name evidence="4" type="ORF">CBW65_02995</name>
</gene>
<dbReference type="Pfam" id="PF06094">
    <property type="entry name" value="GGACT"/>
    <property type="match status" value="1"/>
</dbReference>
<accession>A0A1Y0II50</accession>
<dbReference type="InterPro" id="IPR017939">
    <property type="entry name" value="G-Glutamylcylcotransferase"/>
</dbReference>
<dbReference type="EMBL" id="CP021434">
    <property type="protein sequence ID" value="ARU60138.1"/>
    <property type="molecule type" value="Genomic_DNA"/>
</dbReference>
<keyword evidence="1" id="KW-0456">Lyase</keyword>
<feature type="active site" description="Proton acceptor" evidence="2">
    <location>
        <position position="197"/>
    </location>
</feature>
<feature type="domain" description="Gamma-glutamylcyclotransferase AIG2-like" evidence="3">
    <location>
        <begin position="17"/>
        <end position="109"/>
    </location>
</feature>
<dbReference type="OrthoDB" id="8538589at2"/>